<comment type="caution">
    <text evidence="1">The sequence shown here is derived from an EMBL/GenBank/DDBJ whole genome shotgun (WGS) entry which is preliminary data.</text>
</comment>
<keyword evidence="2" id="KW-1185">Reference proteome</keyword>
<name>A0A850H625_9SPHN</name>
<evidence type="ECO:0000313" key="2">
    <source>
        <dbReference type="Proteomes" id="UP000561438"/>
    </source>
</evidence>
<proteinExistence type="predicted"/>
<protein>
    <submittedName>
        <fullName evidence="1">Uncharacterized protein</fullName>
    </submittedName>
</protein>
<evidence type="ECO:0000313" key="1">
    <source>
        <dbReference type="EMBL" id="NVD46150.1"/>
    </source>
</evidence>
<dbReference type="EMBL" id="JABWGV010000013">
    <property type="protein sequence ID" value="NVD46150.1"/>
    <property type="molecule type" value="Genomic_DNA"/>
</dbReference>
<accession>A0A850H625</accession>
<dbReference type="RefSeq" id="WP_176268378.1">
    <property type="nucleotide sequence ID" value="NZ_JABWGV010000013.1"/>
</dbReference>
<sequence length="73" mass="7839">MLDLTTALLIATVVLGLIRTAATLTGVIIQHRRTAKLPEPPITPTCTTVLGADIGGHVDDLPGRSRRRTLGRW</sequence>
<organism evidence="1 2">
    <name type="scientific">Qipengyuania atrilutea</name>
    <dbReference type="NCBI Taxonomy" id="2744473"/>
    <lineage>
        <taxon>Bacteria</taxon>
        <taxon>Pseudomonadati</taxon>
        <taxon>Pseudomonadota</taxon>
        <taxon>Alphaproteobacteria</taxon>
        <taxon>Sphingomonadales</taxon>
        <taxon>Erythrobacteraceae</taxon>
        <taxon>Qipengyuania</taxon>
    </lineage>
</organism>
<dbReference type="AlphaFoldDB" id="A0A850H625"/>
<dbReference type="Proteomes" id="UP000561438">
    <property type="component" value="Unassembled WGS sequence"/>
</dbReference>
<gene>
    <name evidence="1" type="ORF">HUV48_14145</name>
</gene>
<reference evidence="1 2" key="1">
    <citation type="submission" date="2020-06" db="EMBL/GenBank/DDBJ databases">
        <title>Altererythrobacter sp. HHU K3-1.</title>
        <authorList>
            <person name="Zhang D."/>
            <person name="Xue H."/>
        </authorList>
    </citation>
    <scope>NUCLEOTIDE SEQUENCE [LARGE SCALE GENOMIC DNA]</scope>
    <source>
        <strain evidence="1 2">HHU K3-1</strain>
    </source>
</reference>